<dbReference type="Pfam" id="PF02234">
    <property type="entry name" value="CDI"/>
    <property type="match status" value="1"/>
</dbReference>
<keyword evidence="4" id="KW-0539">Nucleus</keyword>
<dbReference type="OrthoDB" id="6373236at2759"/>
<evidence type="ECO:0000256" key="5">
    <source>
        <dbReference type="ARBA" id="ARBA00023306"/>
    </source>
</evidence>
<organism evidence="8 9">
    <name type="scientific">Dissostichus mawsoni</name>
    <name type="common">Antarctic cod</name>
    <dbReference type="NCBI Taxonomy" id="36200"/>
    <lineage>
        <taxon>Eukaryota</taxon>
        <taxon>Metazoa</taxon>
        <taxon>Chordata</taxon>
        <taxon>Craniata</taxon>
        <taxon>Vertebrata</taxon>
        <taxon>Euteleostomi</taxon>
        <taxon>Actinopterygii</taxon>
        <taxon>Neopterygii</taxon>
        <taxon>Teleostei</taxon>
        <taxon>Neoteleostei</taxon>
        <taxon>Acanthomorphata</taxon>
        <taxon>Eupercaria</taxon>
        <taxon>Perciformes</taxon>
        <taxon>Notothenioidei</taxon>
        <taxon>Nototheniidae</taxon>
        <taxon>Dissostichus</taxon>
    </lineage>
</organism>
<name>A0A7J5YZY9_DISMA</name>
<dbReference type="PANTHER" id="PTHR10265:SF44">
    <property type="entry name" value="CYCLIN-DEPENDENT KINASE INHIBITOR 1C"/>
    <property type="match status" value="1"/>
</dbReference>
<evidence type="ECO:0000256" key="1">
    <source>
        <dbReference type="ARBA" id="ARBA00004123"/>
    </source>
</evidence>
<proteinExistence type="inferred from homology"/>
<feature type="region of interest" description="Disordered" evidence="6">
    <location>
        <begin position="171"/>
        <end position="204"/>
    </location>
</feature>
<gene>
    <name evidence="8" type="ORF">F7725_023179</name>
</gene>
<keyword evidence="3" id="KW-0649">Protein kinase inhibitor</keyword>
<feature type="domain" description="Cyclin-dependent kinase inhibitor" evidence="7">
    <location>
        <begin position="121"/>
        <end position="169"/>
    </location>
</feature>
<evidence type="ECO:0000313" key="9">
    <source>
        <dbReference type="Proteomes" id="UP000518266"/>
    </source>
</evidence>
<evidence type="ECO:0000259" key="7">
    <source>
        <dbReference type="Pfam" id="PF02234"/>
    </source>
</evidence>
<dbReference type="AlphaFoldDB" id="A0A7J5YZY9"/>
<dbReference type="EMBL" id="JAAKFY010000007">
    <property type="protein sequence ID" value="KAF3855124.1"/>
    <property type="molecule type" value="Genomic_DNA"/>
</dbReference>
<comment type="similarity">
    <text evidence="2">Belongs to the CDI family.</text>
</comment>
<protein>
    <recommendedName>
        <fullName evidence="7">Cyclin-dependent kinase inhibitor domain-containing protein</fullName>
    </recommendedName>
</protein>
<reference evidence="8 9" key="1">
    <citation type="submission" date="2020-03" db="EMBL/GenBank/DDBJ databases">
        <title>Dissostichus mawsoni Genome sequencing and assembly.</title>
        <authorList>
            <person name="Park H."/>
        </authorList>
    </citation>
    <scope>NUCLEOTIDE SEQUENCE [LARGE SCALE GENOMIC DNA]</scope>
    <source>
        <strain evidence="8">DM0001</strain>
        <tissue evidence="8">Muscle</tissue>
    </source>
</reference>
<keyword evidence="5" id="KW-0131">Cell cycle</keyword>
<dbReference type="Gene3D" id="4.10.365.10">
    <property type="entry name" value="p27"/>
    <property type="match status" value="1"/>
</dbReference>
<dbReference type="InterPro" id="IPR003175">
    <property type="entry name" value="CDI_dom"/>
</dbReference>
<accession>A0A7J5YZY9</accession>
<dbReference type="GO" id="GO:0045930">
    <property type="term" value="P:negative regulation of mitotic cell cycle"/>
    <property type="evidence" value="ECO:0007669"/>
    <property type="project" value="TreeGrafter"/>
</dbReference>
<evidence type="ECO:0000256" key="6">
    <source>
        <dbReference type="SAM" id="MobiDB-lite"/>
    </source>
</evidence>
<comment type="subcellular location">
    <subcellularLocation>
        <location evidence="1">Nucleus</location>
    </subcellularLocation>
</comment>
<feature type="region of interest" description="Disordered" evidence="6">
    <location>
        <begin position="318"/>
        <end position="349"/>
    </location>
</feature>
<keyword evidence="9" id="KW-1185">Reference proteome</keyword>
<comment type="caution">
    <text evidence="8">The sequence shown here is derived from an EMBL/GenBank/DDBJ whole genome shotgun (WGS) entry which is preliminary data.</text>
</comment>
<dbReference type="GO" id="GO:0005634">
    <property type="term" value="C:nucleus"/>
    <property type="evidence" value="ECO:0007669"/>
    <property type="project" value="UniProtKB-SubCell"/>
</dbReference>
<evidence type="ECO:0000256" key="2">
    <source>
        <dbReference type="ARBA" id="ARBA00006726"/>
    </source>
</evidence>
<evidence type="ECO:0000256" key="4">
    <source>
        <dbReference type="ARBA" id="ARBA00023242"/>
    </source>
</evidence>
<dbReference type="InterPro" id="IPR044898">
    <property type="entry name" value="CDI_dom_sf"/>
</dbReference>
<evidence type="ECO:0000313" key="8">
    <source>
        <dbReference type="EMBL" id="KAF3855124.1"/>
    </source>
</evidence>
<dbReference type="PANTHER" id="PTHR10265">
    <property type="entry name" value="CYCLIN-DEPENDENT KINASE INHIBITOR 1"/>
    <property type="match status" value="1"/>
</dbReference>
<dbReference type="GO" id="GO:0004861">
    <property type="term" value="F:cyclin-dependent protein serine/threonine kinase inhibitor activity"/>
    <property type="evidence" value="ECO:0007669"/>
    <property type="project" value="InterPro"/>
</dbReference>
<sequence>MTIHPASEGACGDACGPLSHQREEFVQGIGLRGGTFKLNYVVERDVRERRKRHIFGTTTTTPPDTVSSGIQQPNRASYFVFWGFFGTILEMSNVQLSPSALERLVARRTFPLYRRTTVCRNLFGPVDHEELKTEMKSKLREISERDQQRWNFNFEANAPLEGDYEWEEVSVEKTPDSVQNDRTRVPETPVKKRPSLDSVLPESPDNMDVLERLAVPESSTPCPVEVNQENRTDKLNSGRPAHRQCVGRKSTTTTDNNTHITDFFVKRKRSADKKTSEMSACHHSKSPISAFCTTCLHIFEDQDGNVFSRYLNAGEEKTADGLREKGAPYPTGSICSGSVRPAERHQTRA</sequence>
<evidence type="ECO:0000256" key="3">
    <source>
        <dbReference type="ARBA" id="ARBA00023013"/>
    </source>
</evidence>
<feature type="region of interest" description="Disordered" evidence="6">
    <location>
        <begin position="232"/>
        <end position="253"/>
    </location>
</feature>
<feature type="compositionally biased region" description="Basic and acidic residues" evidence="6">
    <location>
        <begin position="171"/>
        <end position="185"/>
    </location>
</feature>
<dbReference type="Proteomes" id="UP000518266">
    <property type="component" value="Unassembled WGS sequence"/>
</dbReference>